<keyword evidence="9" id="KW-0040">ANK repeat</keyword>
<keyword evidence="5" id="KW-0677">Repeat</keyword>
<dbReference type="Proteomes" id="UP001056012">
    <property type="component" value="Chromosome 2"/>
</dbReference>
<dbReference type="SUPFAM" id="SSF48403">
    <property type="entry name" value="Ankyrin repeat"/>
    <property type="match status" value="1"/>
</dbReference>
<comment type="subcellular location">
    <subcellularLocation>
        <location evidence="1">Secreted</location>
    </subcellularLocation>
</comment>
<evidence type="ECO:0000256" key="7">
    <source>
        <dbReference type="ARBA" id="ARBA00023295"/>
    </source>
</evidence>
<dbReference type="Pfam" id="PF00295">
    <property type="entry name" value="Glyco_hydro_28"/>
    <property type="match status" value="1"/>
</dbReference>
<dbReference type="InterPro" id="IPR036770">
    <property type="entry name" value="Ankyrin_rpt-contain_sf"/>
</dbReference>
<dbReference type="InterPro" id="IPR000743">
    <property type="entry name" value="Glyco_hydro_28"/>
</dbReference>
<reference evidence="11" key="1">
    <citation type="submission" date="2021-12" db="EMBL/GenBank/DDBJ databases">
        <title>Curvularia clavata genome.</title>
        <authorList>
            <person name="Cao Y."/>
        </authorList>
    </citation>
    <scope>NUCLEOTIDE SEQUENCE</scope>
    <source>
        <strain evidence="11">Yc1106</strain>
    </source>
</reference>
<proteinExistence type="inferred from homology"/>
<dbReference type="VEuPathDB" id="FungiDB:yc1106_02206"/>
<evidence type="ECO:0000256" key="2">
    <source>
        <dbReference type="ARBA" id="ARBA00008834"/>
    </source>
</evidence>
<evidence type="ECO:0000313" key="11">
    <source>
        <dbReference type="EMBL" id="USP74932.1"/>
    </source>
</evidence>
<keyword evidence="4" id="KW-0732">Signal</keyword>
<dbReference type="GO" id="GO:0071555">
    <property type="term" value="P:cell wall organization"/>
    <property type="evidence" value="ECO:0007669"/>
    <property type="project" value="UniProtKB-KW"/>
</dbReference>
<organism evidence="11 12">
    <name type="scientific">Curvularia clavata</name>
    <dbReference type="NCBI Taxonomy" id="95742"/>
    <lineage>
        <taxon>Eukaryota</taxon>
        <taxon>Fungi</taxon>
        <taxon>Dikarya</taxon>
        <taxon>Ascomycota</taxon>
        <taxon>Pezizomycotina</taxon>
        <taxon>Dothideomycetes</taxon>
        <taxon>Pleosporomycetidae</taxon>
        <taxon>Pleosporales</taxon>
        <taxon>Pleosporineae</taxon>
        <taxon>Pleosporaceae</taxon>
        <taxon>Curvularia</taxon>
    </lineage>
</organism>
<dbReference type="AlphaFoldDB" id="A0A9Q9DPU7"/>
<dbReference type="PROSITE" id="PS50088">
    <property type="entry name" value="ANK_REPEAT"/>
    <property type="match status" value="1"/>
</dbReference>
<comment type="similarity">
    <text evidence="2 10">Belongs to the glycosyl hydrolase 28 family.</text>
</comment>
<name>A0A9Q9DPU7_CURCL</name>
<dbReference type="InterPro" id="IPR012334">
    <property type="entry name" value="Pectin_lyas_fold"/>
</dbReference>
<evidence type="ECO:0000313" key="12">
    <source>
        <dbReference type="Proteomes" id="UP001056012"/>
    </source>
</evidence>
<evidence type="ECO:0000256" key="10">
    <source>
        <dbReference type="RuleBase" id="RU361169"/>
    </source>
</evidence>
<dbReference type="InterPro" id="IPR002110">
    <property type="entry name" value="Ankyrin_rpt"/>
</dbReference>
<dbReference type="PROSITE" id="PS50297">
    <property type="entry name" value="ANK_REP_REGION"/>
    <property type="match status" value="1"/>
</dbReference>
<sequence>MLFGQGKSYWDRRGRSKTVSANPKSLAAHNLVGKSSISYLYLRNSPGQAVSIKGCERFTVSYMIIHSPESDSLPLDQTAHNTDGFDIRATFNILIDNATVRNQDNLHSTQFRNNIYALEVAVFQSYTKLHRNAIAECLESEKDINAIAQANHRLYRLLDSYLYHYNVKHCGGSALLWSAQHGQEGTARKSLRENANVQGTDGSKDKKPLFLAAENGQKKLVKLLLENGASVTGHGQCVSMVRQ</sequence>
<evidence type="ECO:0000256" key="3">
    <source>
        <dbReference type="ARBA" id="ARBA00022525"/>
    </source>
</evidence>
<dbReference type="Gene3D" id="1.25.40.20">
    <property type="entry name" value="Ankyrin repeat-containing domain"/>
    <property type="match status" value="1"/>
</dbReference>
<dbReference type="Gene3D" id="2.160.20.10">
    <property type="entry name" value="Single-stranded right-handed beta-helix, Pectin lyase-like"/>
    <property type="match status" value="1"/>
</dbReference>
<dbReference type="OrthoDB" id="4772757at2759"/>
<accession>A0A9Q9DPU7</accession>
<dbReference type="EMBL" id="CP089275">
    <property type="protein sequence ID" value="USP74932.1"/>
    <property type="molecule type" value="Genomic_DNA"/>
</dbReference>
<evidence type="ECO:0000256" key="6">
    <source>
        <dbReference type="ARBA" id="ARBA00022801"/>
    </source>
</evidence>
<dbReference type="InterPro" id="IPR011050">
    <property type="entry name" value="Pectin_lyase_fold/virulence"/>
</dbReference>
<keyword evidence="7 10" id="KW-0326">Glycosidase</keyword>
<feature type="repeat" description="ANK" evidence="9">
    <location>
        <begin position="204"/>
        <end position="236"/>
    </location>
</feature>
<evidence type="ECO:0000256" key="9">
    <source>
        <dbReference type="PROSITE-ProRule" id="PRU00023"/>
    </source>
</evidence>
<keyword evidence="12" id="KW-1185">Reference proteome</keyword>
<dbReference type="GO" id="GO:0045490">
    <property type="term" value="P:pectin catabolic process"/>
    <property type="evidence" value="ECO:0007669"/>
    <property type="project" value="TreeGrafter"/>
</dbReference>
<dbReference type="PANTHER" id="PTHR31884">
    <property type="entry name" value="POLYGALACTURONASE"/>
    <property type="match status" value="1"/>
</dbReference>
<protein>
    <submittedName>
        <fullName evidence="11">Uncharacterized protein</fullName>
    </submittedName>
</protein>
<dbReference type="Pfam" id="PF12796">
    <property type="entry name" value="Ank_2"/>
    <property type="match status" value="1"/>
</dbReference>
<dbReference type="GO" id="GO:0004650">
    <property type="term" value="F:polygalacturonase activity"/>
    <property type="evidence" value="ECO:0007669"/>
    <property type="project" value="InterPro"/>
</dbReference>
<evidence type="ECO:0000256" key="5">
    <source>
        <dbReference type="ARBA" id="ARBA00022737"/>
    </source>
</evidence>
<dbReference type="PANTHER" id="PTHR31884:SF1">
    <property type="entry name" value="POLYGALACTURONASE"/>
    <property type="match status" value="1"/>
</dbReference>
<evidence type="ECO:0000256" key="1">
    <source>
        <dbReference type="ARBA" id="ARBA00004613"/>
    </source>
</evidence>
<evidence type="ECO:0000256" key="8">
    <source>
        <dbReference type="ARBA" id="ARBA00023316"/>
    </source>
</evidence>
<gene>
    <name evidence="11" type="ORF">yc1106_02206</name>
</gene>
<keyword evidence="8" id="KW-0961">Cell wall biogenesis/degradation</keyword>
<keyword evidence="3" id="KW-0964">Secreted</keyword>
<evidence type="ECO:0000256" key="4">
    <source>
        <dbReference type="ARBA" id="ARBA00022729"/>
    </source>
</evidence>
<dbReference type="SUPFAM" id="SSF51126">
    <property type="entry name" value="Pectin lyase-like"/>
    <property type="match status" value="1"/>
</dbReference>
<dbReference type="GO" id="GO:0005576">
    <property type="term" value="C:extracellular region"/>
    <property type="evidence" value="ECO:0007669"/>
    <property type="project" value="UniProtKB-SubCell"/>
</dbReference>
<dbReference type="InterPro" id="IPR050434">
    <property type="entry name" value="Glycosyl_hydrlase_28"/>
</dbReference>
<keyword evidence="6 10" id="KW-0378">Hydrolase</keyword>